<organism evidence="1">
    <name type="scientific">Alectorobius mimon</name>
    <dbReference type="NCBI Taxonomy" id="360319"/>
    <lineage>
        <taxon>Eukaryota</taxon>
        <taxon>Metazoa</taxon>
        <taxon>Ecdysozoa</taxon>
        <taxon>Arthropoda</taxon>
        <taxon>Chelicerata</taxon>
        <taxon>Arachnida</taxon>
        <taxon>Acari</taxon>
        <taxon>Parasitiformes</taxon>
        <taxon>Ixodida</taxon>
        <taxon>Ixodoidea</taxon>
        <taxon>Argasidae</taxon>
        <taxon>Ornithodorinae</taxon>
        <taxon>Alectorobius</taxon>
    </lineage>
</organism>
<reference evidence="1" key="1">
    <citation type="submission" date="2016-03" db="EMBL/GenBank/DDBJ databases">
        <title>Gut transcriptome analysis on engorged females of Ornithodoros mimon (Acari: Argasidae) and phylogenetic inferences of soft ticks.</title>
        <authorList>
            <person name="Landulfo G.A."/>
            <person name="Giovanni D."/>
            <person name="Carvalho E."/>
            <person name="Junqueira-de-Azevedo I."/>
            <person name="Patane J."/>
            <person name="Mendoca R."/>
            <person name="Barros-Battesti D."/>
        </authorList>
    </citation>
    <scope>NUCLEOTIDE SEQUENCE</scope>
    <source>
        <strain evidence="1">Females</strain>
        <tissue evidence="1">Gut</tissue>
    </source>
</reference>
<protein>
    <submittedName>
        <fullName evidence="1">Uncharacterized protein</fullName>
    </submittedName>
</protein>
<sequence>ETIYPIYTGWFIRPSDALFLHEHFSGLVDTISASGWHPPKVQYVEWQPFCLGRRCLFGQSPAEKAYCDSKEVKNAYGTVDTLKIVGYAVTHGFALAVVLLTESQAKLVGYHDVKDEEVDSLSDLFAGLNIDSWYPTSCGVKLSDVVKRNKDEDPPLTDGVPNIVTGDAVSFMILGSCSESPKVPLVASKELPGVWRALCKRMSITENGVS</sequence>
<feature type="non-terminal residue" evidence="1">
    <location>
        <position position="1"/>
    </location>
</feature>
<evidence type="ECO:0000313" key="1">
    <source>
        <dbReference type="EMBL" id="JAR87331.1"/>
    </source>
</evidence>
<dbReference type="EMBL" id="GEIB01000615">
    <property type="protein sequence ID" value="JAR87331.1"/>
    <property type="molecule type" value="Transcribed_RNA"/>
</dbReference>
<name>A0A147B986_9ACAR</name>
<accession>A0A147B986</accession>
<dbReference type="AlphaFoldDB" id="A0A147B986"/>
<dbReference type="SUPFAM" id="SSF55144">
    <property type="entry name" value="LigT-like"/>
    <property type="match status" value="1"/>
</dbReference>
<dbReference type="Gene3D" id="3.90.1740.10">
    <property type="entry name" value="2',3'-cyclic nucleotide 3'-phosphodiesterase superfamily"/>
    <property type="match status" value="1"/>
</dbReference>
<dbReference type="InterPro" id="IPR009097">
    <property type="entry name" value="Cyclic_Pdiesterase"/>
</dbReference>
<proteinExistence type="predicted"/>